<gene>
    <name evidence="4" type="ORF">GGR46_004564</name>
</gene>
<dbReference type="Proteomes" id="UP000557392">
    <property type="component" value="Unassembled WGS sequence"/>
</dbReference>
<dbReference type="PROSITE" id="PS51208">
    <property type="entry name" value="AUTOTRANSPORTER"/>
    <property type="match status" value="1"/>
</dbReference>
<dbReference type="InterPro" id="IPR036514">
    <property type="entry name" value="SGNH_hydro_sf"/>
</dbReference>
<dbReference type="InterPro" id="IPR001087">
    <property type="entry name" value="GDSL"/>
</dbReference>
<keyword evidence="2" id="KW-0732">Signal</keyword>
<evidence type="ECO:0000259" key="3">
    <source>
        <dbReference type="PROSITE" id="PS51208"/>
    </source>
</evidence>
<evidence type="ECO:0000256" key="2">
    <source>
        <dbReference type="SAM" id="SignalP"/>
    </source>
</evidence>
<proteinExistence type="predicted"/>
<sequence length="621" mass="65195">MARLPLLAFTSVAAIALATQPAHAQHDYFFGDSDLEQGNFQRLAGTSAEDNAPYYCDGGLCRDSNGPVWAERLSPGVMPVLAAPSFNGSLNFAVSGAHMTDRGDPSLPVDTGVTRQIARFAALQDKGAIRVGGGDRFFLHAGTNDLTRLLAGDSPDAIRADIVSAATDHVATLAGRGARTIVVATVQPVQYLPLFGEGELAGLRDAMGGFVAGINTDLVASLARLRPRLAQGTNLILVDQQAFFERLRTGYLALGFTSFDTPCYDADAGKLCAQDRAGQSARVFFDSNHFSAKGHVLLADWYRATLDGASGEAARGAARTMDALFTGARDIARETDAARALAAGPGDRFGLFAAPLLGTVRYAEAGLHLRQRGGLIGVQGRLGANGFVALSGAWLEQRARGAGADRFTMREWSVSGAAGITLGGARVALHASYARPRVEGFARDTHALGVVATGETRGTRYAVGIEAAGSTMLLPGLRLSSRSRLDYAHGTLDGFAEGNATGLALGYGRQSAGLVTLDTQTRLSLALAGRTDGFALTPYVELDDREQLHGRKHRIGSTLLDNLANPASTEVWTLAGQGMALRGGVEAALGKVVRLDLSYARSFTGPGERSDGVAARIAFVF</sequence>
<evidence type="ECO:0000313" key="5">
    <source>
        <dbReference type="Proteomes" id="UP000557392"/>
    </source>
</evidence>
<dbReference type="SMART" id="SM00869">
    <property type="entry name" value="Autotransporter"/>
    <property type="match status" value="1"/>
</dbReference>
<dbReference type="Gene3D" id="2.40.128.130">
    <property type="entry name" value="Autotransporter beta-domain"/>
    <property type="match status" value="1"/>
</dbReference>
<dbReference type="InterPro" id="IPR005546">
    <property type="entry name" value="Autotransporte_beta"/>
</dbReference>
<dbReference type="Gene3D" id="3.40.50.1110">
    <property type="entry name" value="SGNH hydrolase"/>
    <property type="match status" value="1"/>
</dbReference>
<dbReference type="EMBL" id="JACIEH010000004">
    <property type="protein sequence ID" value="MBB4100975.1"/>
    <property type="molecule type" value="Genomic_DNA"/>
</dbReference>
<evidence type="ECO:0000313" key="4">
    <source>
        <dbReference type="EMBL" id="MBB4100975.1"/>
    </source>
</evidence>
<protein>
    <submittedName>
        <fullName evidence="4">Phospholipase/lecithinase/hemolysin</fullName>
    </submittedName>
</protein>
<dbReference type="SUPFAM" id="SSF103515">
    <property type="entry name" value="Autotransporter"/>
    <property type="match status" value="1"/>
</dbReference>
<keyword evidence="1" id="KW-0378">Hydrolase</keyword>
<evidence type="ECO:0000256" key="1">
    <source>
        <dbReference type="ARBA" id="ARBA00022801"/>
    </source>
</evidence>
<reference evidence="4 5" key="1">
    <citation type="submission" date="2020-08" db="EMBL/GenBank/DDBJ databases">
        <title>Genomic Encyclopedia of Type Strains, Phase IV (KMG-IV): sequencing the most valuable type-strain genomes for metagenomic binning, comparative biology and taxonomic classification.</title>
        <authorList>
            <person name="Goeker M."/>
        </authorList>
    </citation>
    <scope>NUCLEOTIDE SEQUENCE [LARGE SCALE GENOMIC DNA]</scope>
    <source>
        <strain evidence="4 5">DSM 101806</strain>
    </source>
</reference>
<feature type="domain" description="Autotransporter" evidence="3">
    <location>
        <begin position="344"/>
        <end position="621"/>
    </location>
</feature>
<dbReference type="RefSeq" id="WP_184000323.1">
    <property type="nucleotide sequence ID" value="NZ_JACIEH010000004.1"/>
</dbReference>
<dbReference type="InterPro" id="IPR036709">
    <property type="entry name" value="Autotransporte_beta_dom_sf"/>
</dbReference>
<comment type="caution">
    <text evidence="4">The sequence shown here is derived from an EMBL/GenBank/DDBJ whole genome shotgun (WGS) entry which is preliminary data.</text>
</comment>
<feature type="signal peptide" evidence="2">
    <location>
        <begin position="1"/>
        <end position="24"/>
    </location>
</feature>
<accession>A0A7W6JWU0</accession>
<dbReference type="AlphaFoldDB" id="A0A7W6JWU0"/>
<organism evidence="4 5">
    <name type="scientific">Sphingomonas kyeonggiensis</name>
    <dbReference type="NCBI Taxonomy" id="1268553"/>
    <lineage>
        <taxon>Bacteria</taxon>
        <taxon>Pseudomonadati</taxon>
        <taxon>Pseudomonadota</taxon>
        <taxon>Alphaproteobacteria</taxon>
        <taxon>Sphingomonadales</taxon>
        <taxon>Sphingomonadaceae</taxon>
        <taxon>Sphingomonas</taxon>
    </lineage>
</organism>
<dbReference type="GO" id="GO:0016788">
    <property type="term" value="F:hydrolase activity, acting on ester bonds"/>
    <property type="evidence" value="ECO:0007669"/>
    <property type="project" value="InterPro"/>
</dbReference>
<dbReference type="PANTHER" id="PTHR45648">
    <property type="entry name" value="GDSL LIPASE/ACYLHYDROLASE FAMILY PROTEIN (AFU_ORTHOLOGUE AFUA_4G14700)"/>
    <property type="match status" value="1"/>
</dbReference>
<dbReference type="SUPFAM" id="SSF52266">
    <property type="entry name" value="SGNH hydrolase"/>
    <property type="match status" value="1"/>
</dbReference>
<dbReference type="PANTHER" id="PTHR45648:SF22">
    <property type="entry name" value="GDSL LIPASE_ACYLHYDROLASE FAMILY PROTEIN (AFU_ORTHOLOGUE AFUA_4G14700)"/>
    <property type="match status" value="1"/>
</dbReference>
<dbReference type="Pfam" id="PF00657">
    <property type="entry name" value="Lipase_GDSL"/>
    <property type="match status" value="1"/>
</dbReference>
<dbReference type="InterPro" id="IPR051058">
    <property type="entry name" value="GDSL_Est/Lipase"/>
</dbReference>
<feature type="chain" id="PRO_5030651764" evidence="2">
    <location>
        <begin position="25"/>
        <end position="621"/>
    </location>
</feature>
<keyword evidence="5" id="KW-1185">Reference proteome</keyword>
<name>A0A7W6JWU0_9SPHN</name>